<proteinExistence type="predicted"/>
<dbReference type="GO" id="GO:0003676">
    <property type="term" value="F:nucleic acid binding"/>
    <property type="evidence" value="ECO:0007669"/>
    <property type="project" value="InterPro"/>
</dbReference>
<dbReference type="InterPro" id="IPR036397">
    <property type="entry name" value="RNaseH_sf"/>
</dbReference>
<dbReference type="EMBL" id="MGKI01000009">
    <property type="protein sequence ID" value="OGN22736.1"/>
    <property type="molecule type" value="Genomic_DNA"/>
</dbReference>
<dbReference type="Proteomes" id="UP000178227">
    <property type="component" value="Unassembled WGS sequence"/>
</dbReference>
<dbReference type="Gene3D" id="3.30.420.10">
    <property type="entry name" value="Ribonuclease H-like superfamily/Ribonuclease H"/>
    <property type="match status" value="1"/>
</dbReference>
<dbReference type="InterPro" id="IPR009057">
    <property type="entry name" value="Homeodomain-like_sf"/>
</dbReference>
<dbReference type="SUPFAM" id="SSF46689">
    <property type="entry name" value="Homeodomain-like"/>
    <property type="match status" value="1"/>
</dbReference>
<comment type="caution">
    <text evidence="2">The sequence shown here is derived from an EMBL/GenBank/DDBJ whole genome shotgun (WGS) entry which is preliminary data.</text>
</comment>
<gene>
    <name evidence="2" type="ORF">A2918_01295</name>
</gene>
<evidence type="ECO:0000313" key="3">
    <source>
        <dbReference type="Proteomes" id="UP000178227"/>
    </source>
</evidence>
<dbReference type="STRING" id="1802694.A2918_01295"/>
<protein>
    <recommendedName>
        <fullName evidence="1">Integrase catalytic domain-containing protein</fullName>
    </recommendedName>
</protein>
<dbReference type="SUPFAM" id="SSF53098">
    <property type="entry name" value="Ribonuclease H-like"/>
    <property type="match status" value="1"/>
</dbReference>
<evidence type="ECO:0000313" key="2">
    <source>
        <dbReference type="EMBL" id="OGN22736.1"/>
    </source>
</evidence>
<organism evidence="2 3">
    <name type="scientific">Candidatus Yanofskybacteria bacterium RIFCSPLOWO2_01_FULL_42_49</name>
    <dbReference type="NCBI Taxonomy" id="1802694"/>
    <lineage>
        <taxon>Bacteria</taxon>
        <taxon>Candidatus Yanofskyibacteriota</taxon>
    </lineage>
</organism>
<sequence length="350" mass="41278">MFYRRNDKGRYNGGIMNTYGTVLPGAANLARLPRLSAEAKRRIQWFDYYRICGNAAKTCRYFGISRKTFHKWKKRYLKYYLPSLESHSRKPTRFRSSNIPFKTVLLVKNLRTKYPYYSKYKLAVILKRDHEVILSASTVGRIIKKHDLFFKTKYPSKKKRYASKQIIERLHLPRDYAIIKPGDLIESDTKHLPFLGKKRYAFVAIDCVGKGVVIHLATNPSSLKNATVIEAAQDTFPFCIKAWENDHGPENLKDFHAKLTEKDIPHYFAYPYCPDDKPYVERVIGTLEREFVQQGNLVSDIKDQQRRIDRWLDEYHNFRPHQSLDYMTPNEYYQKTIGKIIQPNQVLPMY</sequence>
<evidence type="ECO:0000259" key="1">
    <source>
        <dbReference type="PROSITE" id="PS50994"/>
    </source>
</evidence>
<name>A0A1F8GDC2_9BACT</name>
<dbReference type="GO" id="GO:0015074">
    <property type="term" value="P:DNA integration"/>
    <property type="evidence" value="ECO:0007669"/>
    <property type="project" value="InterPro"/>
</dbReference>
<reference evidence="2 3" key="1">
    <citation type="journal article" date="2016" name="Nat. Commun.">
        <title>Thousands of microbial genomes shed light on interconnected biogeochemical processes in an aquifer system.</title>
        <authorList>
            <person name="Anantharaman K."/>
            <person name="Brown C.T."/>
            <person name="Hug L.A."/>
            <person name="Sharon I."/>
            <person name="Castelle C.J."/>
            <person name="Probst A.J."/>
            <person name="Thomas B.C."/>
            <person name="Singh A."/>
            <person name="Wilkins M.J."/>
            <person name="Karaoz U."/>
            <person name="Brodie E.L."/>
            <person name="Williams K.H."/>
            <person name="Hubbard S.S."/>
            <person name="Banfield J.F."/>
        </authorList>
    </citation>
    <scope>NUCLEOTIDE SEQUENCE [LARGE SCALE GENOMIC DNA]</scope>
</reference>
<feature type="domain" description="Integrase catalytic" evidence="1">
    <location>
        <begin position="177"/>
        <end position="337"/>
    </location>
</feature>
<accession>A0A1F8GDC2</accession>
<dbReference type="AlphaFoldDB" id="A0A1F8GDC2"/>
<dbReference type="InterPro" id="IPR012337">
    <property type="entry name" value="RNaseH-like_sf"/>
</dbReference>
<dbReference type="PROSITE" id="PS50994">
    <property type="entry name" value="INTEGRASE"/>
    <property type="match status" value="1"/>
</dbReference>
<dbReference type="InterPro" id="IPR001584">
    <property type="entry name" value="Integrase_cat-core"/>
</dbReference>
<dbReference type="Pfam" id="PF13683">
    <property type="entry name" value="rve_3"/>
    <property type="match status" value="1"/>
</dbReference>